<protein>
    <recommendedName>
        <fullName evidence="2">Phage neck terminator protein gp12-like domain-containing protein</fullName>
    </recommendedName>
</protein>
<feature type="region of interest" description="Disordered" evidence="1">
    <location>
        <begin position="74"/>
        <end position="100"/>
    </location>
</feature>
<dbReference type="InterPro" id="IPR057087">
    <property type="entry name" value="Gp12-like"/>
</dbReference>
<feature type="domain" description="Phage neck terminator protein gp12-like" evidence="2">
    <location>
        <begin position="26"/>
        <end position="194"/>
    </location>
</feature>
<comment type="caution">
    <text evidence="3">The sequence shown here is derived from an EMBL/GenBank/DDBJ whole genome shotgun (WGS) entry which is preliminary data.</text>
</comment>
<gene>
    <name evidence="3" type="ORF">IHV25_07510</name>
</gene>
<feature type="compositionally biased region" description="Basic residues" evidence="1">
    <location>
        <begin position="1"/>
        <end position="10"/>
    </location>
</feature>
<evidence type="ECO:0000256" key="1">
    <source>
        <dbReference type="SAM" id="MobiDB-lite"/>
    </source>
</evidence>
<proteinExistence type="predicted"/>
<dbReference type="RefSeq" id="WP_192534502.1">
    <property type="nucleotide sequence ID" value="NZ_JACZHT010000005.1"/>
</dbReference>
<feature type="compositionally biased region" description="Low complexity" evidence="1">
    <location>
        <begin position="87"/>
        <end position="99"/>
    </location>
</feature>
<organism evidence="3 4">
    <name type="scientific">Phaeovibrio sulfidiphilus</name>
    <dbReference type="NCBI Taxonomy" id="1220600"/>
    <lineage>
        <taxon>Bacteria</taxon>
        <taxon>Pseudomonadati</taxon>
        <taxon>Pseudomonadota</taxon>
        <taxon>Alphaproteobacteria</taxon>
        <taxon>Rhodospirillales</taxon>
        <taxon>Rhodospirillaceae</taxon>
        <taxon>Phaeovibrio</taxon>
    </lineage>
</organism>
<sequence length="222" mass="24092">MSGPGARKRCPPGSEPVEPSRPVPDVYGAVHDFLTTFIVDPPCGAVLRSRQNRVPLPGGHSDFVLMTVLSETRRGSNVHEMDPPSEAPSGGSSGGLSEPPSGPLQVRKLVVCDMRLEVHARNPERARQVASLIELWSNDPAGVAFFRPRGISVIGCSAPTDDSQADETRQYVCRFALVLRLEYWVHACLEVPFFDHVRLSVDPVDVRFSPTLSPAGSAAKQE</sequence>
<evidence type="ECO:0000259" key="2">
    <source>
        <dbReference type="Pfam" id="PF23961"/>
    </source>
</evidence>
<dbReference type="Pfam" id="PF23961">
    <property type="entry name" value="Phage_tail_terminator_9"/>
    <property type="match status" value="1"/>
</dbReference>
<name>A0A8J6YZT7_9PROT</name>
<dbReference type="Proteomes" id="UP000631034">
    <property type="component" value="Unassembled WGS sequence"/>
</dbReference>
<dbReference type="AlphaFoldDB" id="A0A8J6YZT7"/>
<feature type="region of interest" description="Disordered" evidence="1">
    <location>
        <begin position="1"/>
        <end position="23"/>
    </location>
</feature>
<reference evidence="3" key="1">
    <citation type="submission" date="2020-10" db="EMBL/GenBank/DDBJ databases">
        <title>Genome sequence of the unusual species of purple photosynthetic bacteria, Phaeovibrio sulfidiphilus DSM 23193, type strain.</title>
        <authorList>
            <person name="Kyndt J.A."/>
            <person name="Meyer T.E."/>
        </authorList>
    </citation>
    <scope>NUCLEOTIDE SEQUENCE</scope>
    <source>
        <strain evidence="3">DSM 23193</strain>
    </source>
</reference>
<evidence type="ECO:0000313" key="4">
    <source>
        <dbReference type="Proteomes" id="UP000631034"/>
    </source>
</evidence>
<evidence type="ECO:0000313" key="3">
    <source>
        <dbReference type="EMBL" id="MBE1237493.1"/>
    </source>
</evidence>
<dbReference type="EMBL" id="JACZHT010000005">
    <property type="protein sequence ID" value="MBE1237493.1"/>
    <property type="molecule type" value="Genomic_DNA"/>
</dbReference>
<accession>A0A8J6YZT7</accession>
<keyword evidence="4" id="KW-1185">Reference proteome</keyword>